<dbReference type="RefSeq" id="WP_219081942.1">
    <property type="nucleotide sequence ID" value="NZ_CP079216.1"/>
</dbReference>
<reference evidence="1 2" key="1">
    <citation type="submission" date="2021-07" db="EMBL/GenBank/DDBJ databases">
        <title>complete genome sequencing of Tessaracoccus sp.J1M15.</title>
        <authorList>
            <person name="Bae J.-W."/>
            <person name="Kim D.-y."/>
        </authorList>
    </citation>
    <scope>NUCLEOTIDE SEQUENCE [LARGE SCALE GENOMIC DNA]</scope>
    <source>
        <strain evidence="1 2">J1M15</strain>
    </source>
</reference>
<keyword evidence="2" id="KW-1185">Reference proteome</keyword>
<name>A0ABX8SK04_9ACTN</name>
<evidence type="ECO:0000313" key="2">
    <source>
        <dbReference type="Proteomes" id="UP000824504"/>
    </source>
</evidence>
<proteinExistence type="predicted"/>
<dbReference type="Proteomes" id="UP000824504">
    <property type="component" value="Chromosome"/>
</dbReference>
<evidence type="ECO:0008006" key="3">
    <source>
        <dbReference type="Google" id="ProtNLM"/>
    </source>
</evidence>
<organism evidence="1 2">
    <name type="scientific">Tessaracoccus palaemonis</name>
    <dbReference type="NCBI Taxonomy" id="2829499"/>
    <lineage>
        <taxon>Bacteria</taxon>
        <taxon>Bacillati</taxon>
        <taxon>Actinomycetota</taxon>
        <taxon>Actinomycetes</taxon>
        <taxon>Propionibacteriales</taxon>
        <taxon>Propionibacteriaceae</taxon>
        <taxon>Tessaracoccus</taxon>
    </lineage>
</organism>
<gene>
    <name evidence="1" type="ORF">KDB89_13655</name>
</gene>
<protein>
    <recommendedName>
        <fullName evidence="3">Fibronectin type-III domain-containing protein</fullName>
    </recommendedName>
</protein>
<dbReference type="EMBL" id="CP079216">
    <property type="protein sequence ID" value="QXT62760.1"/>
    <property type="molecule type" value="Genomic_DNA"/>
</dbReference>
<evidence type="ECO:0000313" key="1">
    <source>
        <dbReference type="EMBL" id="QXT62760.1"/>
    </source>
</evidence>
<sequence length="832" mass="87582">MATATGSWAGSGNRRMRLIVTYSLSSTDSKTTVDISSLKVEAVYGFSDSDNTLTRSGSLFDGGEGAVDIDVSSGGTQTLWSGSKTVDRGSSDQKLTMAWSLSGIDYVGATATVSATVTIPAVPAPDAPTSVGIARESISSVKLTWGGGDVHHIQARRRATAGDATSSWGSWGDVSTSTQSSGGVWSSAFDTGYDWQIRVRRRNSAGVYSSWTTSSNSARLYDAPSAPTSASVTRTNDASHKVAFAGATATSKPLRWVDVQIYGGVSQEWRDQATSLAASTRSYTSTTNIADNTGRWRIRFRNSAGSSAWVYTSTAYGTPKATSKPAAKRSGTSNVIVSWTNNARFAVGLDVRAASSTDGGTTWSSYAAITGHTGLSASTTSRTITGLDASRLWKFETRVYVTSPSTLSVYSGGGNVLQLLSAPSAPTLLTPLSTISDQDRTRFSWRHNPIDGSDQEAAEVRYRVDGAAWTTQQTGVSDYFDTLEPLAAGALEWQARTRGSHADYSPWSGVASLLVASPPAVTILDPVDGATLASNRLVLTIGWDDAQDAAMIRRTRRLRDEAGEILEEVTTSGATDTITFTTRLADGGSYTAEVEATSGTGLTSGVASIALTVDYIDPVAPILTAAWVEASGLAVLGVVNTPGDMGADPPTADTASNRIERSTDSGLTWATVVDGLEPDGGATDTMVPLNTRVTYRAVAVSAMGAETIGDSIDVTTTSHLLWIAGPGGDVAIEWNLGLQADHGQEVVLEQYYRRPKPTSHYGDGRPFSLQISAVLAEGHRDTFIPDHLLGDDVFCRDPEGHAFWAAVTSGPSLNSSTTREATVSMTLEAVDA</sequence>
<accession>A0ABX8SK04</accession>